<evidence type="ECO:0000313" key="12">
    <source>
        <dbReference type="Proteomes" id="UP000824504"/>
    </source>
</evidence>
<dbReference type="InterPro" id="IPR016066">
    <property type="entry name" value="A-D-PHexomutase_CS"/>
</dbReference>
<keyword evidence="4 6" id="KW-0460">Magnesium</keyword>
<dbReference type="Proteomes" id="UP000824504">
    <property type="component" value="Chromosome"/>
</dbReference>
<dbReference type="InterPro" id="IPR005845">
    <property type="entry name" value="A-D-PHexomutase_a/b/a-II"/>
</dbReference>
<feature type="domain" description="Alpha-D-phosphohexomutase alpha/beta/alpha" evidence="10">
    <location>
        <begin position="265"/>
        <end position="375"/>
    </location>
</feature>
<dbReference type="CDD" id="cd05800">
    <property type="entry name" value="PGM_like2"/>
    <property type="match status" value="1"/>
</dbReference>
<dbReference type="Pfam" id="PF02878">
    <property type="entry name" value="PGM_PMM_I"/>
    <property type="match status" value="1"/>
</dbReference>
<dbReference type="InterPro" id="IPR005844">
    <property type="entry name" value="A-D-PHexomutase_a/b/a-I"/>
</dbReference>
<proteinExistence type="inferred from homology"/>
<keyword evidence="3 6" id="KW-0479">Metal-binding</keyword>
<keyword evidence="5" id="KW-0413">Isomerase</keyword>
<evidence type="ECO:0000256" key="6">
    <source>
        <dbReference type="RuleBase" id="RU004326"/>
    </source>
</evidence>
<dbReference type="InterPro" id="IPR005843">
    <property type="entry name" value="A-D-PHexomutase_C"/>
</dbReference>
<evidence type="ECO:0000256" key="2">
    <source>
        <dbReference type="ARBA" id="ARBA00022553"/>
    </source>
</evidence>
<dbReference type="Pfam" id="PF00408">
    <property type="entry name" value="PGM_PMM_IV"/>
    <property type="match status" value="1"/>
</dbReference>
<dbReference type="PANTHER" id="PTHR45745">
    <property type="entry name" value="PHOSPHOMANNOMUTASE 45A"/>
    <property type="match status" value="1"/>
</dbReference>
<feature type="domain" description="Alpha-D-phosphohexomutase C-terminal" evidence="7">
    <location>
        <begin position="420"/>
        <end position="459"/>
    </location>
</feature>
<sequence length="469" mass="51431">MIHFGTGGWREIIGDGFTRANVRRVVQALCTRMADEGVAERGVIVGYDRRFLSKEAAEWAVEVFVGNGVPVTLIDRPAPTPMFMWTVRDKGCAYGLAVTASHNPALYNGLKIFTEGGRDAEVEITNELADAANLLTDADIVAVEDVRANPLTTLQTSMNWYIDSIMDQLDLEAIRHRHLNIVLDPMFGVSQTCLQTILMTARCQVDVINARHDALFGGRLPSPNAHTLDSLRQAVVESGADLGIATDGDADRLGIIDDLGNFLHPNQILVLLYHYLISSKGWEGPAVRNMSTTHMLDRVAEAHGQVCYEVPVGFKWISAKMAETDAVIGGESSGGLTVRGHIPGKDGVQAGSLLVEMVAKSGRKLSELWGEMVELYGQAEMVEDAYGFNAERREALMQRIFVDHDLPEFPVKVERIGWDDGCKVYFDNGGWATIRFSGTEPVLRVFCEMPAQAEAAAVSSLIATHYDLH</sequence>
<dbReference type="Pfam" id="PF02879">
    <property type="entry name" value="PGM_PMM_II"/>
    <property type="match status" value="1"/>
</dbReference>
<dbReference type="RefSeq" id="WP_219082137.1">
    <property type="nucleotide sequence ID" value="NZ_CP079216.1"/>
</dbReference>
<dbReference type="Pfam" id="PF02880">
    <property type="entry name" value="PGM_PMM_III"/>
    <property type="match status" value="1"/>
</dbReference>
<dbReference type="PANTHER" id="PTHR45745:SF1">
    <property type="entry name" value="PHOSPHOGLUCOMUTASE 2B-RELATED"/>
    <property type="match status" value="1"/>
</dbReference>
<evidence type="ECO:0000259" key="7">
    <source>
        <dbReference type="Pfam" id="PF00408"/>
    </source>
</evidence>
<dbReference type="InterPro" id="IPR005846">
    <property type="entry name" value="A-D-PHexomutase_a/b/a-III"/>
</dbReference>
<evidence type="ECO:0000256" key="4">
    <source>
        <dbReference type="ARBA" id="ARBA00022842"/>
    </source>
</evidence>
<evidence type="ECO:0000256" key="5">
    <source>
        <dbReference type="ARBA" id="ARBA00023235"/>
    </source>
</evidence>
<feature type="domain" description="Alpha-D-phosphohexomutase alpha/beta/alpha" evidence="8">
    <location>
        <begin position="3"/>
        <end position="132"/>
    </location>
</feature>
<keyword evidence="2" id="KW-0597">Phosphoprotein</keyword>
<protein>
    <submittedName>
        <fullName evidence="11">Phosphoglucomutase/phosphomannomutase family protein</fullName>
    </submittedName>
</protein>
<gene>
    <name evidence="11" type="ORF">KDB89_14225</name>
</gene>
<organism evidence="11 12">
    <name type="scientific">Tessaracoccus palaemonis</name>
    <dbReference type="NCBI Taxonomy" id="2829499"/>
    <lineage>
        <taxon>Bacteria</taxon>
        <taxon>Bacillati</taxon>
        <taxon>Actinomycetota</taxon>
        <taxon>Actinomycetes</taxon>
        <taxon>Propionibacteriales</taxon>
        <taxon>Propionibacteriaceae</taxon>
        <taxon>Tessaracoccus</taxon>
    </lineage>
</organism>
<evidence type="ECO:0000259" key="9">
    <source>
        <dbReference type="Pfam" id="PF02879"/>
    </source>
</evidence>
<reference evidence="11 12" key="1">
    <citation type="submission" date="2021-07" db="EMBL/GenBank/DDBJ databases">
        <title>complete genome sequencing of Tessaracoccus sp.J1M15.</title>
        <authorList>
            <person name="Bae J.-W."/>
            <person name="Kim D.-y."/>
        </authorList>
    </citation>
    <scope>NUCLEOTIDE SEQUENCE [LARGE SCALE GENOMIC DNA]</scope>
    <source>
        <strain evidence="11 12">J1M15</strain>
    </source>
</reference>
<feature type="domain" description="Alpha-D-phosphohexomutase alpha/beta/alpha" evidence="9">
    <location>
        <begin position="161"/>
        <end position="259"/>
    </location>
</feature>
<comment type="cofactor">
    <cofactor evidence="1">
        <name>Mg(2+)</name>
        <dbReference type="ChEBI" id="CHEBI:18420"/>
    </cofactor>
</comment>
<keyword evidence="12" id="KW-1185">Reference proteome</keyword>
<dbReference type="PROSITE" id="PS00710">
    <property type="entry name" value="PGM_PMM"/>
    <property type="match status" value="1"/>
</dbReference>
<evidence type="ECO:0000259" key="10">
    <source>
        <dbReference type="Pfam" id="PF02880"/>
    </source>
</evidence>
<evidence type="ECO:0000259" key="8">
    <source>
        <dbReference type="Pfam" id="PF02878"/>
    </source>
</evidence>
<accession>A0ABX8SHQ7</accession>
<evidence type="ECO:0000256" key="3">
    <source>
        <dbReference type="ARBA" id="ARBA00022723"/>
    </source>
</evidence>
<comment type="similarity">
    <text evidence="6">Belongs to the phosphohexose mutase family.</text>
</comment>
<evidence type="ECO:0000313" key="11">
    <source>
        <dbReference type="EMBL" id="QXT62861.1"/>
    </source>
</evidence>
<dbReference type="EMBL" id="CP079216">
    <property type="protein sequence ID" value="QXT62861.1"/>
    <property type="molecule type" value="Genomic_DNA"/>
</dbReference>
<evidence type="ECO:0000256" key="1">
    <source>
        <dbReference type="ARBA" id="ARBA00001946"/>
    </source>
</evidence>
<name>A0ABX8SHQ7_9ACTN</name>